<protein>
    <submittedName>
        <fullName evidence="1">Uncharacterized protein</fullName>
    </submittedName>
</protein>
<dbReference type="AlphaFoldDB" id="A0A0L8KVV0"/>
<sequence>MRAASRVVSPTGFRGLKAPGSDCRNARKSRILSSDADDVTSWVAGLIQQRLGTHLGPHLPGDSAGPCLVPSRRRESQAWVACRAGEPAEREQRALHIGLARIALALPVSLMP</sequence>
<reference evidence="2" key="1">
    <citation type="submission" date="2015-07" db="EMBL/GenBank/DDBJ databases">
        <authorList>
            <person name="Ju K.-S."/>
            <person name="Doroghazi J.R."/>
            <person name="Metcalf W.W."/>
        </authorList>
    </citation>
    <scope>NUCLEOTIDE SEQUENCE [LARGE SCALE GENOMIC DNA]</scope>
    <source>
        <strain evidence="2">NRRL 2290</strain>
    </source>
</reference>
<dbReference type="PATRIC" id="fig|67356.5.peg.7588"/>
<name>A0A0L8KVV0_9ACTN</name>
<gene>
    <name evidence="1" type="ORF">ADK37_35515</name>
</gene>
<proteinExistence type="predicted"/>
<evidence type="ECO:0000313" key="2">
    <source>
        <dbReference type="Proteomes" id="UP000037251"/>
    </source>
</evidence>
<dbReference type="EMBL" id="LGUS01000217">
    <property type="protein sequence ID" value="KOG30088.1"/>
    <property type="molecule type" value="Genomic_DNA"/>
</dbReference>
<evidence type="ECO:0000313" key="1">
    <source>
        <dbReference type="EMBL" id="KOG30088.1"/>
    </source>
</evidence>
<organism evidence="1 2">
    <name type="scientific">Streptomyces resistomycificus</name>
    <dbReference type="NCBI Taxonomy" id="67356"/>
    <lineage>
        <taxon>Bacteria</taxon>
        <taxon>Bacillati</taxon>
        <taxon>Actinomycetota</taxon>
        <taxon>Actinomycetes</taxon>
        <taxon>Kitasatosporales</taxon>
        <taxon>Streptomycetaceae</taxon>
        <taxon>Streptomyces</taxon>
        <taxon>Streptomyces aurantiacus group</taxon>
    </lineage>
</organism>
<keyword evidence="2" id="KW-1185">Reference proteome</keyword>
<accession>A0A0L8KVV0</accession>
<dbReference type="Proteomes" id="UP000037251">
    <property type="component" value="Unassembled WGS sequence"/>
</dbReference>
<comment type="caution">
    <text evidence="1">The sequence shown here is derived from an EMBL/GenBank/DDBJ whole genome shotgun (WGS) entry which is preliminary data.</text>
</comment>